<evidence type="ECO:0000313" key="1">
    <source>
        <dbReference type="EMBL" id="QJA54981.1"/>
    </source>
</evidence>
<reference evidence="1" key="1">
    <citation type="submission" date="2020-03" db="EMBL/GenBank/DDBJ databases">
        <title>The deep terrestrial virosphere.</title>
        <authorList>
            <person name="Holmfeldt K."/>
            <person name="Nilsson E."/>
            <person name="Simone D."/>
            <person name="Lopez-Fernandez M."/>
            <person name="Wu X."/>
            <person name="de Brujin I."/>
            <person name="Lundin D."/>
            <person name="Andersson A."/>
            <person name="Bertilsson S."/>
            <person name="Dopson M."/>
        </authorList>
    </citation>
    <scope>NUCLEOTIDE SEQUENCE</scope>
    <source>
        <strain evidence="1">TM448A06364</strain>
    </source>
</reference>
<sequence length="85" mass="10371">MIFNEYKEQNKIELKKYYWDYLNDILHQNEVEETLGYNEFVEKLFELDHHDFKLGIPPVFDFYDEEVDHNLIKPEATNNQEALSK</sequence>
<accession>A0A6H2A5S6</accession>
<name>A0A6H2A5S6_9ZZZZ</name>
<dbReference type="EMBL" id="MT144556">
    <property type="protein sequence ID" value="QJA54981.1"/>
    <property type="molecule type" value="Genomic_DNA"/>
</dbReference>
<organism evidence="1">
    <name type="scientific">viral metagenome</name>
    <dbReference type="NCBI Taxonomy" id="1070528"/>
    <lineage>
        <taxon>unclassified sequences</taxon>
        <taxon>metagenomes</taxon>
        <taxon>organismal metagenomes</taxon>
    </lineage>
</organism>
<dbReference type="AlphaFoldDB" id="A0A6H2A5S6"/>
<protein>
    <submittedName>
        <fullName evidence="1">Uncharacterized protein</fullName>
    </submittedName>
</protein>
<gene>
    <name evidence="1" type="ORF">TM448A06364_0005</name>
</gene>
<proteinExistence type="predicted"/>